<dbReference type="InterPro" id="IPR009912">
    <property type="entry name" value="DUF1451"/>
</dbReference>
<dbReference type="EMBL" id="APHR01000035">
    <property type="protein sequence ID" value="EMR13072.1"/>
    <property type="molecule type" value="Genomic_DNA"/>
</dbReference>
<proteinExistence type="predicted"/>
<organism evidence="2 3">
    <name type="scientific">Methylophaga lonarensis MPL</name>
    <dbReference type="NCBI Taxonomy" id="1286106"/>
    <lineage>
        <taxon>Bacteria</taxon>
        <taxon>Pseudomonadati</taxon>
        <taxon>Pseudomonadota</taxon>
        <taxon>Gammaproteobacteria</taxon>
        <taxon>Thiotrichales</taxon>
        <taxon>Piscirickettsiaceae</taxon>
        <taxon>Methylophaga</taxon>
    </lineage>
</organism>
<evidence type="ECO:0000256" key="1">
    <source>
        <dbReference type="SAM" id="Coils"/>
    </source>
</evidence>
<keyword evidence="2" id="KW-0378">Hydrolase</keyword>
<dbReference type="STRING" id="1286106.MPL1_07119"/>
<keyword evidence="3" id="KW-1185">Reference proteome</keyword>
<name>M7P0S0_9GAMM</name>
<sequence length="167" mass="19247">MEKKLSDAYDKMMERVHHLLDTAEQQALPTLQKNIEKAKQQAIELQEVTAEEAEKVAAYIERDLHEAANYLQQTGREFTSWLNFDLQMVEQRVLDLFAKVADKTRLELDRLSAQAHIYQTYHTGEISTIGTLVCDNCGNEIHFKKTGRIPPCGKCHHTSFKRLFPNT</sequence>
<dbReference type="RefSeq" id="WP_009726413.1">
    <property type="nucleotide sequence ID" value="NZ_APHR01000035.1"/>
</dbReference>
<comment type="caution">
    <text evidence="2">The sequence shown here is derived from an EMBL/GenBank/DDBJ whole genome shotgun (WGS) entry which is preliminary data.</text>
</comment>
<dbReference type="GO" id="GO:0016787">
    <property type="term" value="F:hydrolase activity"/>
    <property type="evidence" value="ECO:0007669"/>
    <property type="project" value="UniProtKB-KW"/>
</dbReference>
<dbReference type="eggNOG" id="COG2888">
    <property type="taxonomic scope" value="Bacteria"/>
</dbReference>
<protein>
    <submittedName>
        <fullName evidence="2">Zn-finger containing NTP pyrophosphohydrolase</fullName>
    </submittedName>
</protein>
<reference evidence="2 3" key="1">
    <citation type="journal article" date="2013" name="Genome Announc.">
        <title>Draft Genome Sequence of Methylophaga lonarensis MPLT, a Haloalkaliphilic (Non-Methane-Utilizing) Methylotroph.</title>
        <authorList>
            <person name="Shetty S.A."/>
            <person name="Marathe N.P."/>
            <person name="Munot H."/>
            <person name="Antony C.P."/>
            <person name="Dhotre D.P."/>
            <person name="Murrell J.C."/>
            <person name="Shouche Y.S."/>
        </authorList>
    </citation>
    <scope>NUCLEOTIDE SEQUENCE [LARGE SCALE GENOMIC DNA]</scope>
    <source>
        <strain evidence="2 3">MPL</strain>
    </source>
</reference>
<feature type="coiled-coil region" evidence="1">
    <location>
        <begin position="28"/>
        <end position="55"/>
    </location>
</feature>
<dbReference type="Proteomes" id="UP000012019">
    <property type="component" value="Unassembled WGS sequence"/>
</dbReference>
<dbReference type="AlphaFoldDB" id="M7P0S0"/>
<keyword evidence="1" id="KW-0175">Coiled coil</keyword>
<evidence type="ECO:0000313" key="2">
    <source>
        <dbReference type="EMBL" id="EMR13072.1"/>
    </source>
</evidence>
<accession>M7P0S0</accession>
<dbReference type="PATRIC" id="fig|1286106.3.peg.1429"/>
<dbReference type="Pfam" id="PF07295">
    <property type="entry name" value="DUF1451"/>
    <property type="match status" value="1"/>
</dbReference>
<evidence type="ECO:0000313" key="3">
    <source>
        <dbReference type="Proteomes" id="UP000012019"/>
    </source>
</evidence>
<gene>
    <name evidence="2" type="ORF">MPL1_07119</name>
</gene>